<reference evidence="2" key="1">
    <citation type="journal article" date="2020" name="Stud. Mycol.">
        <title>101 Dothideomycetes genomes: a test case for predicting lifestyles and emergence of pathogens.</title>
        <authorList>
            <person name="Haridas S."/>
            <person name="Albert R."/>
            <person name="Binder M."/>
            <person name="Bloem J."/>
            <person name="Labutti K."/>
            <person name="Salamov A."/>
            <person name="Andreopoulos B."/>
            <person name="Baker S."/>
            <person name="Barry K."/>
            <person name="Bills G."/>
            <person name="Bluhm B."/>
            <person name="Cannon C."/>
            <person name="Castanera R."/>
            <person name="Culley D."/>
            <person name="Daum C."/>
            <person name="Ezra D."/>
            <person name="Gonzalez J."/>
            <person name="Henrissat B."/>
            <person name="Kuo A."/>
            <person name="Liang C."/>
            <person name="Lipzen A."/>
            <person name="Lutzoni F."/>
            <person name="Magnuson J."/>
            <person name="Mondo S."/>
            <person name="Nolan M."/>
            <person name="Ohm R."/>
            <person name="Pangilinan J."/>
            <person name="Park H.-J."/>
            <person name="Ramirez L."/>
            <person name="Alfaro M."/>
            <person name="Sun H."/>
            <person name="Tritt A."/>
            <person name="Yoshinaga Y."/>
            <person name="Zwiers L.-H."/>
            <person name="Turgeon B."/>
            <person name="Goodwin S."/>
            <person name="Spatafora J."/>
            <person name="Crous P."/>
            <person name="Grigoriev I."/>
        </authorList>
    </citation>
    <scope>NUCLEOTIDE SEQUENCE</scope>
    <source>
        <strain evidence="2">CBS 690.94</strain>
    </source>
</reference>
<sequence>MSTVGSRMSKSRIGTRVWQPRYLIAMGGLAMEPHNAVMSYPSLLPDSNSQQAYVTFSVPSYKVARKIIQHSENNENLRLQISGKILGKLLTELAMIFERCDIETFLIERHHELRVRLFAPVNLPLGTSLCRTLSTSMSDHQVPESNSIIRRPSPSEQSAGLGDTRLGFKSAREFCGWTRARFGVKFKAMIRSHLDTVHEEVSES</sequence>
<dbReference type="Proteomes" id="UP000799764">
    <property type="component" value="Unassembled WGS sequence"/>
</dbReference>
<gene>
    <name evidence="2" type="ORF">P171DRAFT_502264</name>
</gene>
<dbReference type="AlphaFoldDB" id="A0A9P4P677"/>
<protein>
    <submittedName>
        <fullName evidence="2">Uncharacterized protein</fullName>
    </submittedName>
</protein>
<keyword evidence="3" id="KW-1185">Reference proteome</keyword>
<evidence type="ECO:0000313" key="3">
    <source>
        <dbReference type="Proteomes" id="UP000799764"/>
    </source>
</evidence>
<proteinExistence type="predicted"/>
<dbReference type="EMBL" id="MU001510">
    <property type="protein sequence ID" value="KAF2439135.1"/>
    <property type="molecule type" value="Genomic_DNA"/>
</dbReference>
<evidence type="ECO:0000313" key="2">
    <source>
        <dbReference type="EMBL" id="KAF2439135.1"/>
    </source>
</evidence>
<comment type="caution">
    <text evidence="2">The sequence shown here is derived from an EMBL/GenBank/DDBJ whole genome shotgun (WGS) entry which is preliminary data.</text>
</comment>
<feature type="compositionally biased region" description="Polar residues" evidence="1">
    <location>
        <begin position="141"/>
        <end position="158"/>
    </location>
</feature>
<organism evidence="2 3">
    <name type="scientific">Karstenula rhodostoma CBS 690.94</name>
    <dbReference type="NCBI Taxonomy" id="1392251"/>
    <lineage>
        <taxon>Eukaryota</taxon>
        <taxon>Fungi</taxon>
        <taxon>Dikarya</taxon>
        <taxon>Ascomycota</taxon>
        <taxon>Pezizomycotina</taxon>
        <taxon>Dothideomycetes</taxon>
        <taxon>Pleosporomycetidae</taxon>
        <taxon>Pleosporales</taxon>
        <taxon>Massarineae</taxon>
        <taxon>Didymosphaeriaceae</taxon>
        <taxon>Karstenula</taxon>
    </lineage>
</organism>
<accession>A0A9P4P677</accession>
<evidence type="ECO:0000256" key="1">
    <source>
        <dbReference type="SAM" id="MobiDB-lite"/>
    </source>
</evidence>
<dbReference type="OrthoDB" id="3798901at2759"/>
<name>A0A9P4P677_9PLEO</name>
<feature type="region of interest" description="Disordered" evidence="1">
    <location>
        <begin position="141"/>
        <end position="162"/>
    </location>
</feature>